<dbReference type="InterPro" id="IPR005804">
    <property type="entry name" value="FA_desaturase_dom"/>
</dbReference>
<evidence type="ECO:0000259" key="6">
    <source>
        <dbReference type="PROSITE" id="PS50255"/>
    </source>
</evidence>
<evidence type="ECO:0000256" key="3">
    <source>
        <dbReference type="ARBA" id="ARBA00023004"/>
    </source>
</evidence>
<accession>A0AA36JAX1</accession>
<dbReference type="Gene3D" id="3.10.120.10">
    <property type="entry name" value="Cytochrome b5-like heme/steroid binding domain"/>
    <property type="match status" value="1"/>
</dbReference>
<reference evidence="7" key="1">
    <citation type="submission" date="2023-08" db="EMBL/GenBank/DDBJ databases">
        <authorList>
            <person name="Chen Y."/>
            <person name="Shah S."/>
            <person name="Dougan E. K."/>
            <person name="Thang M."/>
            <person name="Chan C."/>
        </authorList>
    </citation>
    <scope>NUCLEOTIDE SEQUENCE</scope>
</reference>
<dbReference type="Proteomes" id="UP001178507">
    <property type="component" value="Unassembled WGS sequence"/>
</dbReference>
<dbReference type="InterPro" id="IPR001199">
    <property type="entry name" value="Cyt_B5-like_heme/steroid-bd"/>
</dbReference>
<dbReference type="EMBL" id="CAUJNA010003469">
    <property type="protein sequence ID" value="CAJ1402842.1"/>
    <property type="molecule type" value="Genomic_DNA"/>
</dbReference>
<evidence type="ECO:0000256" key="5">
    <source>
        <dbReference type="SAM" id="Phobius"/>
    </source>
</evidence>
<dbReference type="SUPFAM" id="SSF55856">
    <property type="entry name" value="Cytochrome b5-like heme/steroid binding domain"/>
    <property type="match status" value="1"/>
</dbReference>
<dbReference type="GO" id="GO:0042759">
    <property type="term" value="P:long-chain fatty acid biosynthetic process"/>
    <property type="evidence" value="ECO:0007669"/>
    <property type="project" value="UniProtKB-ARBA"/>
</dbReference>
<keyword evidence="8" id="KW-1185">Reference proteome</keyword>
<dbReference type="PROSITE" id="PS00191">
    <property type="entry name" value="CYTOCHROME_B5_1"/>
    <property type="match status" value="1"/>
</dbReference>
<dbReference type="InterPro" id="IPR018506">
    <property type="entry name" value="Cyt_B5_heme-BS"/>
</dbReference>
<organism evidence="7 8">
    <name type="scientific">Effrenium voratum</name>
    <dbReference type="NCBI Taxonomy" id="2562239"/>
    <lineage>
        <taxon>Eukaryota</taxon>
        <taxon>Sar</taxon>
        <taxon>Alveolata</taxon>
        <taxon>Dinophyceae</taxon>
        <taxon>Suessiales</taxon>
        <taxon>Symbiodiniaceae</taxon>
        <taxon>Effrenium</taxon>
    </lineage>
</organism>
<dbReference type="PANTHER" id="PTHR19353">
    <property type="entry name" value="FATTY ACID DESATURASE 2"/>
    <property type="match status" value="1"/>
</dbReference>
<name>A0AA36JAX1_9DINO</name>
<keyword evidence="5" id="KW-0812">Transmembrane</keyword>
<dbReference type="PROSITE" id="PS50255">
    <property type="entry name" value="CYTOCHROME_B5_2"/>
    <property type="match status" value="1"/>
</dbReference>
<keyword evidence="2" id="KW-0479">Metal-binding</keyword>
<dbReference type="PANTHER" id="PTHR19353:SF19">
    <property type="entry name" value="DELTA(5) FATTY ACID DESATURASE C-RELATED"/>
    <property type="match status" value="1"/>
</dbReference>
<feature type="region of interest" description="Disordered" evidence="4">
    <location>
        <begin position="1"/>
        <end position="20"/>
    </location>
</feature>
<dbReference type="AlphaFoldDB" id="A0AA36JAX1"/>
<sequence length="541" mass="61732">MDESDESAACNPRKRARTEGKPVAAVRLPCQARDEGLACFTRDDLDDLDFTWTIIDDRVVALDAFMPSHPGGSLIQRAAGLDASDLFHAHHASPAAAAVLEKIVVGFLKPSRPKEHRWRAELNKRMERLMKTPDTPLSEAVAVTMLGLFALWAYFVYVQGYFWLNVLTGWFWWRHLDAGLHSAVHGDFKWSPRCQKWLLTAYAVLCHHMLDHYGGNQSGLSQHFEHHLHTNDFRNDPDWTVFAVGRNWIRRHGCNPWQPYNAWQVFYWLPVRCVLEPVTEIFTMLATCMNGAAQVLEPPASWEKLVARVRDVASWWTEVLLSPGYQGAAFLFQPAWTAASALLLSRVLAKFVLIPFAEVQHFLMPDEGCKDEEFVVRQLSTTANLRLNNPVTRLLDFLMFHGDSFQVEHHLWPAMSFVHLQEASQVLQQACRELDLPYHEIGYWEAHRKVWQQVKEHAEQPILMEELRYLAKTEAGVPRRAAELRKAEAVHGELKDRDDAFRAAARTLGPVLTSRDLAAVTLKRAEEQASQPLRSLGSRVP</sequence>
<dbReference type="Pfam" id="PF00487">
    <property type="entry name" value="FA_desaturase"/>
    <property type="match status" value="1"/>
</dbReference>
<protein>
    <recommendedName>
        <fullName evidence="6">Cytochrome b5 heme-binding domain-containing protein</fullName>
    </recommendedName>
</protein>
<proteinExistence type="predicted"/>
<feature type="domain" description="Cytochrome b5 heme-binding" evidence="6">
    <location>
        <begin position="52"/>
        <end position="109"/>
    </location>
</feature>
<comment type="caution">
    <text evidence="7">The sequence shown here is derived from an EMBL/GenBank/DDBJ whole genome shotgun (WGS) entry which is preliminary data.</text>
</comment>
<dbReference type="GO" id="GO:0006636">
    <property type="term" value="P:unsaturated fatty acid biosynthetic process"/>
    <property type="evidence" value="ECO:0007669"/>
    <property type="project" value="UniProtKB-ARBA"/>
</dbReference>
<dbReference type="Pfam" id="PF00173">
    <property type="entry name" value="Cyt-b5"/>
    <property type="match status" value="1"/>
</dbReference>
<dbReference type="InterPro" id="IPR012171">
    <property type="entry name" value="Fatty_acid_desaturase"/>
</dbReference>
<dbReference type="GO" id="GO:0020037">
    <property type="term" value="F:heme binding"/>
    <property type="evidence" value="ECO:0007669"/>
    <property type="project" value="InterPro"/>
</dbReference>
<keyword evidence="3" id="KW-0408">Iron</keyword>
<dbReference type="GO" id="GO:0016020">
    <property type="term" value="C:membrane"/>
    <property type="evidence" value="ECO:0007669"/>
    <property type="project" value="TreeGrafter"/>
</dbReference>
<dbReference type="GO" id="GO:0016717">
    <property type="term" value="F:oxidoreductase activity, acting on paired donors, with oxidation of a pair of donors resulting in the reduction of molecular oxygen to two molecules of water"/>
    <property type="evidence" value="ECO:0007669"/>
    <property type="project" value="TreeGrafter"/>
</dbReference>
<gene>
    <name evidence="7" type="ORF">EVOR1521_LOCUS25632</name>
</gene>
<keyword evidence="5" id="KW-0472">Membrane</keyword>
<evidence type="ECO:0000256" key="2">
    <source>
        <dbReference type="ARBA" id="ARBA00022723"/>
    </source>
</evidence>
<dbReference type="InterPro" id="IPR036400">
    <property type="entry name" value="Cyt_B5-like_heme/steroid_sf"/>
</dbReference>
<dbReference type="SMART" id="SM01117">
    <property type="entry name" value="Cyt-b5"/>
    <property type="match status" value="1"/>
</dbReference>
<keyword evidence="5" id="KW-1133">Transmembrane helix</keyword>
<dbReference type="GO" id="GO:0046872">
    <property type="term" value="F:metal ion binding"/>
    <property type="evidence" value="ECO:0007669"/>
    <property type="project" value="UniProtKB-KW"/>
</dbReference>
<feature type="transmembrane region" description="Helical" evidence="5">
    <location>
        <begin position="137"/>
        <end position="157"/>
    </location>
</feature>
<evidence type="ECO:0000256" key="1">
    <source>
        <dbReference type="ARBA" id="ARBA00022617"/>
    </source>
</evidence>
<evidence type="ECO:0000313" key="8">
    <source>
        <dbReference type="Proteomes" id="UP001178507"/>
    </source>
</evidence>
<evidence type="ECO:0000256" key="4">
    <source>
        <dbReference type="SAM" id="MobiDB-lite"/>
    </source>
</evidence>
<keyword evidence="1" id="KW-0349">Heme</keyword>
<evidence type="ECO:0000313" key="7">
    <source>
        <dbReference type="EMBL" id="CAJ1402842.1"/>
    </source>
</evidence>